<gene>
    <name evidence="1" type="ORF">SVIM_LOCUS511427</name>
</gene>
<proteinExistence type="predicted"/>
<dbReference type="EMBL" id="CAADRP010002329">
    <property type="protein sequence ID" value="VFU66130.1"/>
    <property type="molecule type" value="Genomic_DNA"/>
</dbReference>
<protein>
    <submittedName>
        <fullName evidence="1">Uncharacterized protein</fullName>
    </submittedName>
</protein>
<accession>A0A6N2NLT8</accession>
<organism evidence="1">
    <name type="scientific">Salix viminalis</name>
    <name type="common">Common osier</name>
    <name type="synonym">Basket willow</name>
    <dbReference type="NCBI Taxonomy" id="40686"/>
    <lineage>
        <taxon>Eukaryota</taxon>
        <taxon>Viridiplantae</taxon>
        <taxon>Streptophyta</taxon>
        <taxon>Embryophyta</taxon>
        <taxon>Tracheophyta</taxon>
        <taxon>Spermatophyta</taxon>
        <taxon>Magnoliopsida</taxon>
        <taxon>eudicotyledons</taxon>
        <taxon>Gunneridae</taxon>
        <taxon>Pentapetalae</taxon>
        <taxon>rosids</taxon>
        <taxon>fabids</taxon>
        <taxon>Malpighiales</taxon>
        <taxon>Salicaceae</taxon>
        <taxon>Saliceae</taxon>
        <taxon>Salix</taxon>
    </lineage>
</organism>
<name>A0A6N2NLT8_SALVM</name>
<reference evidence="1" key="1">
    <citation type="submission" date="2019-03" db="EMBL/GenBank/DDBJ databases">
        <authorList>
            <person name="Mank J."/>
            <person name="Almeida P."/>
        </authorList>
    </citation>
    <scope>NUCLEOTIDE SEQUENCE</scope>
    <source>
        <strain evidence="1">78183</strain>
    </source>
</reference>
<evidence type="ECO:0000313" key="1">
    <source>
        <dbReference type="EMBL" id="VFU66130.1"/>
    </source>
</evidence>
<sequence>MDVELRCILRYVDPDTYELPYKDQISNGQSIQKWCKSGDANNGGVAVNNFLVPAFLSAPQILRPLI</sequence>
<dbReference type="AlphaFoldDB" id="A0A6N2NLT8"/>